<proteinExistence type="predicted"/>
<accession>A0A348AFU4</accession>
<dbReference type="OrthoDB" id="2381338at2"/>
<name>A0A348AFU4_9FIRM</name>
<evidence type="ECO:0000313" key="1">
    <source>
        <dbReference type="EMBL" id="BBB89942.1"/>
    </source>
</evidence>
<dbReference type="RefSeq" id="WP_126306326.1">
    <property type="nucleotide sequence ID" value="NZ_AP018449.1"/>
</dbReference>
<reference evidence="1 2" key="1">
    <citation type="journal article" date="2018" name="Int. J. Syst. Evol. Microbiol.">
        <title>Methylomusa anaerophila gen. nov., sp. nov., an anaerobic methanol-utilizing bacterium isolated from a microbial fuel cell.</title>
        <authorList>
            <person name="Amano N."/>
            <person name="Yamamuro A."/>
            <person name="Miyahara M."/>
            <person name="Kouzuma A."/>
            <person name="Abe T."/>
            <person name="Watanabe K."/>
        </authorList>
    </citation>
    <scope>NUCLEOTIDE SEQUENCE [LARGE SCALE GENOMIC DNA]</scope>
    <source>
        <strain evidence="1 2">MMFC1</strain>
    </source>
</reference>
<dbReference type="Proteomes" id="UP000276437">
    <property type="component" value="Chromosome"/>
</dbReference>
<evidence type="ECO:0008006" key="3">
    <source>
        <dbReference type="Google" id="ProtNLM"/>
    </source>
</evidence>
<evidence type="ECO:0000313" key="2">
    <source>
        <dbReference type="Proteomes" id="UP000276437"/>
    </source>
</evidence>
<dbReference type="PROSITE" id="PS51257">
    <property type="entry name" value="PROKAR_LIPOPROTEIN"/>
    <property type="match status" value="1"/>
</dbReference>
<dbReference type="EMBL" id="AP018449">
    <property type="protein sequence ID" value="BBB89942.1"/>
    <property type="molecule type" value="Genomic_DNA"/>
</dbReference>
<sequence length="177" mass="20448">MKRLITVLMIVCQCLFLIVTGCTGESGERTERKAASAQLQNEPRISFDIEDKSTGTYKQHICQLWEKTKMIIKEDAGKDLTDEQYLFLGKEVRRAWLNLHAHSCLYHQENISRGIEDTPDHKLETMIGHVLGLIDELYGWPTDEKESREDARKRLIQSDINGTIRALDNWLQSADMR</sequence>
<keyword evidence="2" id="KW-1185">Reference proteome</keyword>
<organism evidence="1 2">
    <name type="scientific">Methylomusa anaerophila</name>
    <dbReference type="NCBI Taxonomy" id="1930071"/>
    <lineage>
        <taxon>Bacteria</taxon>
        <taxon>Bacillati</taxon>
        <taxon>Bacillota</taxon>
        <taxon>Negativicutes</taxon>
        <taxon>Selenomonadales</taxon>
        <taxon>Sporomusaceae</taxon>
        <taxon>Methylomusa</taxon>
    </lineage>
</organism>
<gene>
    <name evidence="1" type="ORF">MAMMFC1_00582</name>
</gene>
<dbReference type="AlphaFoldDB" id="A0A348AFU4"/>
<protein>
    <recommendedName>
        <fullName evidence="3">Lipoprotein</fullName>
    </recommendedName>
</protein>
<dbReference type="KEGG" id="mana:MAMMFC1_00582"/>